<keyword evidence="2" id="KW-1185">Reference proteome</keyword>
<proteinExistence type="predicted"/>
<name>A0A916KQ71_9POXV</name>
<dbReference type="EMBL" id="HF679134">
    <property type="protein sequence ID" value="CCU56357.1"/>
    <property type="molecule type" value="Genomic_DNA"/>
</dbReference>
<dbReference type="KEGG" id="vg:15613781"/>
<evidence type="ECO:0000313" key="2">
    <source>
        <dbReference type="Proteomes" id="UP000792671"/>
    </source>
</evidence>
<dbReference type="RefSeq" id="YP_008003676.1">
    <property type="nucleotide sequence ID" value="NC_021246.1"/>
</dbReference>
<sequence>MEYDIRKIIGDNKVDKWILELKYVMKEIDKLEMGSKFKEYIIDKYILFKFIDEEYDKKYNMKLTNALKKFKTQEIFNRKNNIESNDNMDDFWVI</sequence>
<gene>
    <name evidence="1" type="ORF">MYSEV_159</name>
</gene>
<organism evidence="1 2">
    <name type="scientific">Mythimna separata entomopoxvirus 'L'</name>
    <dbReference type="NCBI Taxonomy" id="1293572"/>
    <lineage>
        <taxon>Viruses</taxon>
        <taxon>Varidnaviria</taxon>
        <taxon>Bamfordvirae</taxon>
        <taxon>Nucleocytoviricota</taxon>
        <taxon>Pokkesviricetes</taxon>
        <taxon>Chitovirales</taxon>
        <taxon>Poxviridae</taxon>
        <taxon>Entomopoxvirinae</taxon>
        <taxon>Betaentomopoxvirus</taxon>
        <taxon>Betaentomopoxvirus mseparata</taxon>
        <taxon>Mythimna separata entomopoxvirus</taxon>
    </lineage>
</organism>
<accession>A0A916KQ71</accession>
<dbReference type="Proteomes" id="UP000792671">
    <property type="component" value="Genome"/>
</dbReference>
<protein>
    <submittedName>
        <fullName evidence="1">Uncharacterized protein</fullName>
    </submittedName>
</protein>
<reference evidence="1 2" key="1">
    <citation type="journal article" date="2013" name="J. Virol.">
        <title>New Insights into the Evolution of Entomopoxvirinae from the Complete Genome Sequences of Four Entomopoxviruses Infecting Adoxophyes honmai, Choristoneura biennis, Choristoneura rosaceana, and Mythimna separata.</title>
        <authorList>
            <person name="Theze J."/>
            <person name="Takatsuka J."/>
            <person name="Li Z."/>
            <person name="Gallais J."/>
            <person name="Doucet D."/>
            <person name="Arif B."/>
            <person name="Nakai M."/>
            <person name="Herniou E.A."/>
        </authorList>
    </citation>
    <scope>NUCLEOTIDE SEQUENCE [LARGE SCALE GENOMIC DNA]</scope>
</reference>
<evidence type="ECO:0000313" key="1">
    <source>
        <dbReference type="EMBL" id="CCU56357.1"/>
    </source>
</evidence>
<dbReference type="GeneID" id="15613781"/>